<dbReference type="InterPro" id="IPR037386">
    <property type="entry name" value="CCDC40"/>
</dbReference>
<dbReference type="GO" id="GO:0035082">
    <property type="term" value="P:axoneme assembly"/>
    <property type="evidence" value="ECO:0007669"/>
    <property type="project" value="InterPro"/>
</dbReference>
<accession>A0A3P7LKL3</accession>
<dbReference type="PANTHER" id="PTHR16275:SF8">
    <property type="entry name" value="COILED-COIL DOMAIN-CONTAINING PROTEIN 40"/>
    <property type="match status" value="1"/>
</dbReference>
<dbReference type="GO" id="GO:0005737">
    <property type="term" value="C:cytoplasm"/>
    <property type="evidence" value="ECO:0007669"/>
    <property type="project" value="TreeGrafter"/>
</dbReference>
<proteinExistence type="predicted"/>
<keyword evidence="2" id="KW-1185">Reference proteome</keyword>
<dbReference type="AlphaFoldDB" id="A0A3P7LKL3"/>
<dbReference type="Proteomes" id="UP000281553">
    <property type="component" value="Unassembled WGS sequence"/>
</dbReference>
<gene>
    <name evidence="1" type="ORF">DILT_LOCUS9761</name>
</gene>
<dbReference type="EMBL" id="UYRU01057778">
    <property type="protein sequence ID" value="VDN13930.1"/>
    <property type="molecule type" value="Genomic_DNA"/>
</dbReference>
<protein>
    <submittedName>
        <fullName evidence="1">Uncharacterized protein</fullName>
    </submittedName>
</protein>
<evidence type="ECO:0000313" key="2">
    <source>
        <dbReference type="Proteomes" id="UP000281553"/>
    </source>
</evidence>
<dbReference type="OrthoDB" id="6264699at2759"/>
<dbReference type="PANTHER" id="PTHR16275">
    <property type="entry name" value="COILED-COIL DOMAIN-CONTAINING PROTEIN 40"/>
    <property type="match status" value="1"/>
</dbReference>
<reference evidence="1 2" key="1">
    <citation type="submission" date="2018-11" db="EMBL/GenBank/DDBJ databases">
        <authorList>
            <consortium name="Pathogen Informatics"/>
        </authorList>
    </citation>
    <scope>NUCLEOTIDE SEQUENCE [LARGE SCALE GENOMIC DNA]</scope>
</reference>
<name>A0A3P7LKL3_DIBLA</name>
<evidence type="ECO:0000313" key="1">
    <source>
        <dbReference type="EMBL" id="VDN13930.1"/>
    </source>
</evidence>
<sequence>MSGRRHIMLWEKKVQLVNETKQAVDSSVGQGEIKAMESEIHRMELRKAQIARQQEMLIQALEKSVARVS</sequence>
<organism evidence="1 2">
    <name type="scientific">Dibothriocephalus latus</name>
    <name type="common">Fish tapeworm</name>
    <name type="synonym">Diphyllobothrium latum</name>
    <dbReference type="NCBI Taxonomy" id="60516"/>
    <lineage>
        <taxon>Eukaryota</taxon>
        <taxon>Metazoa</taxon>
        <taxon>Spiralia</taxon>
        <taxon>Lophotrochozoa</taxon>
        <taxon>Platyhelminthes</taxon>
        <taxon>Cestoda</taxon>
        <taxon>Eucestoda</taxon>
        <taxon>Diphyllobothriidea</taxon>
        <taxon>Diphyllobothriidae</taxon>
        <taxon>Dibothriocephalus</taxon>
    </lineage>
</organism>